<dbReference type="RefSeq" id="WP_068395544.1">
    <property type="nucleotide sequence ID" value="NZ_CP014504.1"/>
</dbReference>
<dbReference type="Gene3D" id="3.40.50.20">
    <property type="match status" value="1"/>
</dbReference>
<protein>
    <submittedName>
        <fullName evidence="1">Uncharacterized protein</fullName>
    </submittedName>
</protein>
<dbReference type="PATRIC" id="fig|188932.3.peg.332"/>
<name>A0A127V7Q6_9SPHI</name>
<evidence type="ECO:0000313" key="2">
    <source>
        <dbReference type="Proteomes" id="UP000071561"/>
    </source>
</evidence>
<dbReference type="EMBL" id="CP014504">
    <property type="protein sequence ID" value="AMP97290.1"/>
    <property type="molecule type" value="Genomic_DNA"/>
</dbReference>
<reference evidence="1 2" key="1">
    <citation type="submission" date="2016-03" db="EMBL/GenBank/DDBJ databases">
        <title>Complete genome sequence of Pedobacter cryoconitis PAMC 27485.</title>
        <authorList>
            <person name="Lee J."/>
            <person name="Kim O.-S."/>
        </authorList>
    </citation>
    <scope>NUCLEOTIDE SEQUENCE [LARGE SCALE GENOMIC DNA]</scope>
    <source>
        <strain evidence="1 2">PAMC 27485</strain>
    </source>
</reference>
<evidence type="ECO:0000313" key="1">
    <source>
        <dbReference type="EMBL" id="AMP97290.1"/>
    </source>
</evidence>
<dbReference type="AlphaFoldDB" id="A0A127V7Q6"/>
<sequence>MKTLITGGKSAQAQKILKAFTGDQILLGDYGDMPSFASAQYQFVSLGERNEDTIAHTLLNACLDQQADRLLPLYSFELEAVMRSAVLFEEFNIHVLLPDLLHFPLYLSEKITDKNNWAVFDKGELLYAAIPAAQLAVLGKEKTLNGVFYMNEAPQEQALFTIA</sequence>
<gene>
    <name evidence="1" type="ORF">AY601_0325</name>
</gene>
<keyword evidence="2" id="KW-1185">Reference proteome</keyword>
<accession>A0A127V7Q6</accession>
<organism evidence="1 2">
    <name type="scientific">Pedobacter cryoconitis</name>
    <dbReference type="NCBI Taxonomy" id="188932"/>
    <lineage>
        <taxon>Bacteria</taxon>
        <taxon>Pseudomonadati</taxon>
        <taxon>Bacteroidota</taxon>
        <taxon>Sphingobacteriia</taxon>
        <taxon>Sphingobacteriales</taxon>
        <taxon>Sphingobacteriaceae</taxon>
        <taxon>Pedobacter</taxon>
    </lineage>
</organism>
<dbReference type="Proteomes" id="UP000071561">
    <property type="component" value="Chromosome"/>
</dbReference>
<dbReference type="OrthoDB" id="707775at2"/>
<dbReference type="KEGG" id="pcm:AY601_0325"/>
<proteinExistence type="predicted"/>